<dbReference type="Proteomes" id="UP000753802">
    <property type="component" value="Unassembled WGS sequence"/>
</dbReference>
<reference evidence="2 3" key="1">
    <citation type="submission" date="2020-01" db="EMBL/GenBank/DDBJ databases">
        <title>Genome analysis.</title>
        <authorList>
            <person name="Wu S."/>
            <person name="Wang G."/>
        </authorList>
    </citation>
    <scope>NUCLEOTIDE SEQUENCE [LARGE SCALE GENOMIC DNA]</scope>
    <source>
        <strain evidence="2 3">SYL130</strain>
    </source>
</reference>
<gene>
    <name evidence="2" type="ORF">GWC95_05045</name>
</gene>
<dbReference type="Gene3D" id="3.50.50.60">
    <property type="entry name" value="FAD/NAD(P)-binding domain"/>
    <property type="match status" value="2"/>
</dbReference>
<protein>
    <submittedName>
        <fullName evidence="2">FAD-binding oxidoreductase</fullName>
    </submittedName>
</protein>
<accession>A0ABW9ZW51</accession>
<evidence type="ECO:0000259" key="1">
    <source>
        <dbReference type="Pfam" id="PF01266"/>
    </source>
</evidence>
<name>A0ABW9ZW51_9BACT</name>
<evidence type="ECO:0000313" key="2">
    <source>
        <dbReference type="EMBL" id="NCI49280.1"/>
    </source>
</evidence>
<proteinExistence type="predicted"/>
<dbReference type="EMBL" id="JAACJS010000006">
    <property type="protein sequence ID" value="NCI49280.1"/>
    <property type="molecule type" value="Genomic_DNA"/>
</dbReference>
<sequence>MNVDYLIIGQGITGTFLSRDLLRAGKTVCVIDEGKPFTASKVASGVINPITGRRLVRTWEIEKLMPYAVKAYKEWENTNGSLVRQCNILDFHPTPQMVMAFAERQPIEKEYLKTPADTDRWRNYFNYHFSIGEIDPCWLIDINTLLETWRAQLLSENNLLETTFKWEDCKVEPDHITWNNITAGKIICCEGVAGFENPWFRLLPYARNKGQAIIASIPGLPRTNIYKQGINIVPWKEDLFWIGSTYEWDFSDTNPSADFRKKVEEQLRHWLRIPFEIVDHMASERPANMERRPFAGLHPVMPSVGVFNGMGTKGCSLTPYFSNEFTNHLLHQAPLSPQVDVRRFTKILGRAV</sequence>
<keyword evidence="3" id="KW-1185">Reference proteome</keyword>
<dbReference type="RefSeq" id="WP_161817610.1">
    <property type="nucleotide sequence ID" value="NZ_JAACJS010000006.1"/>
</dbReference>
<dbReference type="InterPro" id="IPR036188">
    <property type="entry name" value="FAD/NAD-bd_sf"/>
</dbReference>
<comment type="caution">
    <text evidence="2">The sequence shown here is derived from an EMBL/GenBank/DDBJ whole genome shotgun (WGS) entry which is preliminary data.</text>
</comment>
<organism evidence="2 3">
    <name type="scientific">Sediminibacterium roseum</name>
    <dbReference type="NCBI Taxonomy" id="1978412"/>
    <lineage>
        <taxon>Bacteria</taxon>
        <taxon>Pseudomonadati</taxon>
        <taxon>Bacteroidota</taxon>
        <taxon>Chitinophagia</taxon>
        <taxon>Chitinophagales</taxon>
        <taxon>Chitinophagaceae</taxon>
        <taxon>Sediminibacterium</taxon>
    </lineage>
</organism>
<evidence type="ECO:0000313" key="3">
    <source>
        <dbReference type="Proteomes" id="UP000753802"/>
    </source>
</evidence>
<dbReference type="InterPro" id="IPR006076">
    <property type="entry name" value="FAD-dep_OxRdtase"/>
</dbReference>
<dbReference type="SUPFAM" id="SSF51905">
    <property type="entry name" value="FAD/NAD(P)-binding domain"/>
    <property type="match status" value="1"/>
</dbReference>
<dbReference type="Pfam" id="PF01266">
    <property type="entry name" value="DAO"/>
    <property type="match status" value="1"/>
</dbReference>
<dbReference type="Gene3D" id="3.30.9.10">
    <property type="entry name" value="D-Amino Acid Oxidase, subunit A, domain 2"/>
    <property type="match status" value="2"/>
</dbReference>
<feature type="domain" description="FAD dependent oxidoreductase" evidence="1">
    <location>
        <begin position="4"/>
        <end position="320"/>
    </location>
</feature>